<gene>
    <name evidence="2" type="ORF">GTQ34_16260</name>
</gene>
<keyword evidence="1" id="KW-1133">Transmembrane helix</keyword>
<sequence length="195" mass="21862">MVKNSIYYFISKILIFALLFFNMVAGQKGKLSAELSHPIPIGDNYFNDFYTGSVDIGAQYRIVTTEVINFGASLNVGFYSFENENFNIQPDINATFIQPRAFAEAVAGFFRFQLGVGYGFATFSTQNALEPGETETVRDRTNGPNINTAVTFDVFKGLFVKGQYDYLRISEFGSLDDSDFVRNVNLVKVGLGYRF</sequence>
<keyword evidence="1" id="KW-0812">Transmembrane</keyword>
<evidence type="ECO:0000313" key="2">
    <source>
        <dbReference type="EMBL" id="NAY93466.1"/>
    </source>
</evidence>
<proteinExistence type="predicted"/>
<protein>
    <submittedName>
        <fullName evidence="2">Outer membrane beta-barrel protein</fullName>
    </submittedName>
</protein>
<dbReference type="InterPro" id="IPR011250">
    <property type="entry name" value="OMP/PagP_B-barrel"/>
</dbReference>
<dbReference type="SUPFAM" id="SSF56925">
    <property type="entry name" value="OMPA-like"/>
    <property type="match status" value="1"/>
</dbReference>
<keyword evidence="1" id="KW-0472">Membrane</keyword>
<reference evidence="2" key="1">
    <citation type="submission" date="2020-01" db="EMBL/GenBank/DDBJ databases">
        <title>Muricauda ochracea sp. nov., isolated from a tidal flat of Garorim bay in Korea.</title>
        <authorList>
            <person name="Kim D."/>
            <person name="Yoo Y."/>
            <person name="Kim J.-J."/>
        </authorList>
    </citation>
    <scope>NUCLEOTIDE SEQUENCE</scope>
    <source>
        <strain evidence="2">JGD-17</strain>
    </source>
</reference>
<dbReference type="RefSeq" id="WP_166524877.1">
    <property type="nucleotide sequence ID" value="NZ_JAAABI010000012.1"/>
</dbReference>
<keyword evidence="3" id="KW-1185">Reference proteome</keyword>
<comment type="caution">
    <text evidence="2">The sequence shown here is derived from an EMBL/GenBank/DDBJ whole genome shotgun (WGS) entry which is preliminary data.</text>
</comment>
<evidence type="ECO:0000313" key="3">
    <source>
        <dbReference type="Proteomes" id="UP000667650"/>
    </source>
</evidence>
<name>A0A964TG16_9FLAO</name>
<dbReference type="EMBL" id="JAAABI010000012">
    <property type="protein sequence ID" value="NAY93466.1"/>
    <property type="molecule type" value="Genomic_DNA"/>
</dbReference>
<dbReference type="Proteomes" id="UP000667650">
    <property type="component" value="Unassembled WGS sequence"/>
</dbReference>
<organism evidence="2 3">
    <name type="scientific">Flagellimonas ochracea</name>
    <dbReference type="NCBI Taxonomy" id="2696472"/>
    <lineage>
        <taxon>Bacteria</taxon>
        <taxon>Pseudomonadati</taxon>
        <taxon>Bacteroidota</taxon>
        <taxon>Flavobacteriia</taxon>
        <taxon>Flavobacteriales</taxon>
        <taxon>Flavobacteriaceae</taxon>
        <taxon>Flagellimonas</taxon>
    </lineage>
</organism>
<dbReference type="AlphaFoldDB" id="A0A964TG16"/>
<evidence type="ECO:0000256" key="1">
    <source>
        <dbReference type="SAM" id="Phobius"/>
    </source>
</evidence>
<accession>A0A964TG16</accession>
<feature type="transmembrane region" description="Helical" evidence="1">
    <location>
        <begin position="6"/>
        <end position="25"/>
    </location>
</feature>